<evidence type="ECO:0000256" key="2">
    <source>
        <dbReference type="ARBA" id="ARBA00004609"/>
    </source>
</evidence>
<dbReference type="PRINTS" id="PR00756">
    <property type="entry name" value="ALADIPTASE"/>
</dbReference>
<evidence type="ECO:0000259" key="24">
    <source>
        <dbReference type="Pfam" id="PF17900"/>
    </source>
</evidence>
<dbReference type="InterPro" id="IPR042097">
    <property type="entry name" value="Aminopeptidase_N-like_N_sf"/>
</dbReference>
<dbReference type="AlphaFoldDB" id="A0A6P8ZIP5"/>
<dbReference type="GO" id="GO:0005737">
    <property type="term" value="C:cytoplasm"/>
    <property type="evidence" value="ECO:0007669"/>
    <property type="project" value="TreeGrafter"/>
</dbReference>
<dbReference type="PANTHER" id="PTHR11533:SF301">
    <property type="entry name" value="AMINOPEPTIDASE"/>
    <property type="match status" value="1"/>
</dbReference>
<accession>A0A6P8ZIP5</accession>
<keyword evidence="15" id="KW-0325">Glycoprotein</keyword>
<keyword evidence="16" id="KW-0449">Lipoprotein</keyword>
<dbReference type="GO" id="GO:0042277">
    <property type="term" value="F:peptide binding"/>
    <property type="evidence" value="ECO:0007669"/>
    <property type="project" value="TreeGrafter"/>
</dbReference>
<dbReference type="GO" id="GO:0006508">
    <property type="term" value="P:proteolysis"/>
    <property type="evidence" value="ECO:0007669"/>
    <property type="project" value="UniProtKB-KW"/>
</dbReference>
<feature type="active site" description="Proton acceptor" evidence="17">
    <location>
        <position position="393"/>
    </location>
</feature>
<dbReference type="RefSeq" id="XP_034233964.1">
    <property type="nucleotide sequence ID" value="XM_034378073.1"/>
</dbReference>
<feature type="domain" description="ERAP1-like C-terminal" evidence="23">
    <location>
        <begin position="621"/>
        <end position="940"/>
    </location>
</feature>
<dbReference type="Gene3D" id="2.60.40.1910">
    <property type="match status" value="1"/>
</dbReference>
<keyword evidence="6" id="KW-0336">GPI-anchor</keyword>
<dbReference type="CDD" id="cd09601">
    <property type="entry name" value="M1_APN-Q_like"/>
    <property type="match status" value="1"/>
</dbReference>
<feature type="binding site" evidence="18">
    <location>
        <position position="392"/>
    </location>
    <ligand>
        <name>Zn(2+)</name>
        <dbReference type="ChEBI" id="CHEBI:29105"/>
        <note>catalytic</note>
    </ligand>
</feature>
<keyword evidence="25" id="KW-1185">Reference proteome</keyword>
<dbReference type="InterPro" id="IPR045357">
    <property type="entry name" value="Aminopeptidase_N-like_N"/>
</dbReference>
<comment type="catalytic activity">
    <reaction evidence="1">
        <text>Release of an N-terminal amino acid, Xaa-|-Yaa- from a peptide, amide or arylamide. Xaa is preferably Ala, but may be most amino acids including Pro (slow action). When a terminal hydrophobic residue is followed by a prolyl residue, the two may be released as an intact Xaa-Pro dipeptide.</text>
        <dbReference type="EC" id="3.4.11.2"/>
    </reaction>
</comment>
<feature type="chain" id="PRO_5027922454" description="Aminopeptidase" evidence="21">
    <location>
        <begin position="22"/>
        <end position="983"/>
    </location>
</feature>
<comment type="subcellular location">
    <subcellularLocation>
        <location evidence="2">Cell membrane</location>
        <topology evidence="2">Lipid-anchor</topology>
        <topology evidence="2">GPI-anchor</topology>
    </subcellularLocation>
</comment>
<dbReference type="InterPro" id="IPR050344">
    <property type="entry name" value="Peptidase_M1_aminopeptidases"/>
</dbReference>
<dbReference type="SUPFAM" id="SSF55486">
    <property type="entry name" value="Metalloproteases ('zincins'), catalytic domain"/>
    <property type="match status" value="1"/>
</dbReference>
<keyword evidence="14" id="KW-1015">Disulfide bond</keyword>
<keyword evidence="8 18" id="KW-0479">Metal-binding</keyword>
<keyword evidence="9 21" id="KW-0732">Signal</keyword>
<feature type="domain" description="Peptidase M1 membrane alanine aminopeptidase" evidence="22">
    <location>
        <begin position="323"/>
        <end position="527"/>
    </location>
</feature>
<dbReference type="GO" id="GO:0005886">
    <property type="term" value="C:plasma membrane"/>
    <property type="evidence" value="ECO:0007669"/>
    <property type="project" value="UniProtKB-SubCell"/>
</dbReference>
<evidence type="ECO:0000256" key="19">
    <source>
        <dbReference type="PIRSR" id="PIRSR634016-4"/>
    </source>
</evidence>
<keyword evidence="5" id="KW-1003">Cell membrane</keyword>
<dbReference type="GO" id="GO:0005615">
    <property type="term" value="C:extracellular space"/>
    <property type="evidence" value="ECO:0007669"/>
    <property type="project" value="TreeGrafter"/>
</dbReference>
<dbReference type="GO" id="GO:0008270">
    <property type="term" value="F:zinc ion binding"/>
    <property type="evidence" value="ECO:0007669"/>
    <property type="project" value="UniProtKB-UniRule"/>
</dbReference>
<evidence type="ECO:0000256" key="1">
    <source>
        <dbReference type="ARBA" id="ARBA00000098"/>
    </source>
</evidence>
<dbReference type="InParanoid" id="A0A6P8ZIP5"/>
<evidence type="ECO:0000313" key="25">
    <source>
        <dbReference type="Proteomes" id="UP000515158"/>
    </source>
</evidence>
<evidence type="ECO:0000256" key="8">
    <source>
        <dbReference type="ARBA" id="ARBA00022723"/>
    </source>
</evidence>
<sequence>MSVLAPWSLVALCAWTALVAGSPTPVVPAVRLDDAVTSPPKSQGGPQNRLPLTVFPKSYVVDLDVDLEAGDTGTFSGTVTVTLQPVKEVAFLTFNVDLDVITITSASLKQTGKGGGITFPTQDQAVIEQDKGLQMVTLRWNEAITGSDIPMSPAETYELKVVYTGKLRSDMYGFYRSSYKNAQQDIRMAATQFEPAYARSAFPCWDEPHYKATFQVSITHATSLTALSNTAGTRADIAGNTARTKTTFQVTPLMSSYLVAFVVSNFVGVAGVSPTTATTTAAPSGATTQATPGAVTARPTIPYTIWVRPGQQNQAAFAATVGPKSLAELEKFTGIRYDSMQLGKLDLIGIPDFAAGAMENWGLITFRETGILFTDGETTEASRESIALVIAHEQTHMWFGDLVSPDWWGFVWLNEGFARYMQYVSMDLVEPQWRLMDTFTVRSLQGALAFDALKSSHPMSATVYTPDAIQSIFDRISYDKGASVLHMTRNVMGDTKFKAALNDYLSKKRNDAAIPYDLFSAFDRSLGSDSGLPRGLTMAVALEAWTQEAGYPVVTLRTENGKTTVSQERFLSSQGECVSTNTRWWVPLTYTVQSGDFNAPKTVWLDPRVANTTLADQVTGWVVANIKQTGFYRVNYDDANWARLAALLQTENNQVPILNRAQMLDDALSLARAGLLKYPVALNMTRYLRTETDPIPWTAALGHLDFLNKMLAGDAGQTAFNNYVLGLMDAAYKSVGFAEDASDNHLKLTFRPTVLGQACRLGLKDCVDSAKTAFTSVLGGTAIPASQRSTVYCMGVRYGTTADWDTLWNRYLSTTTTVGERSLILGALGCSNDANTIDKYLGYSLDANMVRAQDASTVFSSVLSGGDANLDPAFDYFIANFDKMNTAYGGWSSMQNVVNGLASRIVDETRLKKLEDFLSSKSSALGVAQAAAEQALETARANLAWRRQHLQAVSGWVLSGALSALHPAPLILALALAFLLLRS</sequence>
<dbReference type="InterPro" id="IPR024571">
    <property type="entry name" value="ERAP1-like_C_dom"/>
</dbReference>
<evidence type="ECO:0000256" key="14">
    <source>
        <dbReference type="ARBA" id="ARBA00023157"/>
    </source>
</evidence>
<evidence type="ECO:0000256" key="11">
    <source>
        <dbReference type="ARBA" id="ARBA00022833"/>
    </source>
</evidence>
<evidence type="ECO:0000256" key="9">
    <source>
        <dbReference type="ARBA" id="ARBA00022729"/>
    </source>
</evidence>
<evidence type="ECO:0000256" key="4">
    <source>
        <dbReference type="ARBA" id="ARBA00022438"/>
    </source>
</evidence>
<evidence type="ECO:0000256" key="20">
    <source>
        <dbReference type="RuleBase" id="RU364040"/>
    </source>
</evidence>
<dbReference type="SUPFAM" id="SSF63737">
    <property type="entry name" value="Leukotriene A4 hydrolase N-terminal domain"/>
    <property type="match status" value="1"/>
</dbReference>
<dbReference type="GO" id="GO:0070006">
    <property type="term" value="F:metalloaminopeptidase activity"/>
    <property type="evidence" value="ECO:0007669"/>
    <property type="project" value="TreeGrafter"/>
</dbReference>
<feature type="domain" description="Aminopeptidase N-like N-terminal" evidence="24">
    <location>
        <begin position="56"/>
        <end position="258"/>
    </location>
</feature>
<dbReference type="GO" id="GO:0043171">
    <property type="term" value="P:peptide catabolic process"/>
    <property type="evidence" value="ECO:0007669"/>
    <property type="project" value="TreeGrafter"/>
</dbReference>
<dbReference type="GO" id="GO:0016285">
    <property type="term" value="F:alanyl aminopeptidase activity"/>
    <property type="evidence" value="ECO:0007669"/>
    <property type="project" value="UniProtKB-EC"/>
</dbReference>
<evidence type="ECO:0000256" key="12">
    <source>
        <dbReference type="ARBA" id="ARBA00023049"/>
    </source>
</evidence>
<keyword evidence="7 20" id="KW-0645">Protease</keyword>
<keyword evidence="10 20" id="KW-0378">Hydrolase</keyword>
<dbReference type="GO" id="GO:0098552">
    <property type="term" value="C:side of membrane"/>
    <property type="evidence" value="ECO:0007669"/>
    <property type="project" value="UniProtKB-KW"/>
</dbReference>
<dbReference type="Gene3D" id="2.60.40.1730">
    <property type="entry name" value="tricorn interacting facor f3 domain"/>
    <property type="match status" value="1"/>
</dbReference>
<evidence type="ECO:0000313" key="26">
    <source>
        <dbReference type="RefSeq" id="XP_034233964.1"/>
    </source>
</evidence>
<evidence type="ECO:0000256" key="7">
    <source>
        <dbReference type="ARBA" id="ARBA00022670"/>
    </source>
</evidence>
<feature type="binding site" evidence="18">
    <location>
        <position position="396"/>
    </location>
    <ligand>
        <name>Zn(2+)</name>
        <dbReference type="ChEBI" id="CHEBI:29105"/>
        <note>catalytic</note>
    </ligand>
</feature>
<dbReference type="InterPro" id="IPR034016">
    <property type="entry name" value="M1_APN-typ"/>
</dbReference>
<dbReference type="GeneID" id="117640991"/>
<dbReference type="Pfam" id="PF01433">
    <property type="entry name" value="Peptidase_M1"/>
    <property type="match status" value="1"/>
</dbReference>
<dbReference type="InterPro" id="IPR027268">
    <property type="entry name" value="Peptidase_M4/M1_CTD_sf"/>
</dbReference>
<evidence type="ECO:0000256" key="16">
    <source>
        <dbReference type="ARBA" id="ARBA00023288"/>
    </source>
</evidence>
<evidence type="ECO:0000256" key="10">
    <source>
        <dbReference type="ARBA" id="ARBA00022801"/>
    </source>
</evidence>
<dbReference type="PANTHER" id="PTHR11533">
    <property type="entry name" value="PROTEASE M1 ZINC METALLOPROTEASE"/>
    <property type="match status" value="1"/>
</dbReference>
<comment type="similarity">
    <text evidence="3 20">Belongs to the peptidase M1 family.</text>
</comment>
<dbReference type="Pfam" id="PF17900">
    <property type="entry name" value="Peptidase_M1_N"/>
    <property type="match status" value="1"/>
</dbReference>
<dbReference type="FunFam" id="2.60.40.1910:FF:000008">
    <property type="entry name" value="Aminopeptidase"/>
    <property type="match status" value="1"/>
</dbReference>
<proteinExistence type="inferred from homology"/>
<evidence type="ECO:0000256" key="21">
    <source>
        <dbReference type="SAM" id="SignalP"/>
    </source>
</evidence>
<gene>
    <name evidence="26" type="primary">LOC117640991</name>
</gene>
<evidence type="ECO:0000259" key="22">
    <source>
        <dbReference type="Pfam" id="PF01433"/>
    </source>
</evidence>
<evidence type="ECO:0000256" key="5">
    <source>
        <dbReference type="ARBA" id="ARBA00022475"/>
    </source>
</evidence>
<keyword evidence="11 18" id="KW-0862">Zinc</keyword>
<dbReference type="OrthoDB" id="10031169at2759"/>
<reference evidence="26" key="1">
    <citation type="submission" date="2025-08" db="UniProtKB">
        <authorList>
            <consortium name="RefSeq"/>
        </authorList>
    </citation>
    <scope>IDENTIFICATION</scope>
    <source>
        <tissue evidence="26">Total insect</tissue>
    </source>
</reference>
<dbReference type="FunFam" id="1.10.390.10:FF:000013">
    <property type="entry name" value="Aminopeptidase N"/>
    <property type="match status" value="1"/>
</dbReference>
<dbReference type="Gene3D" id="1.10.390.10">
    <property type="entry name" value="Neutral Protease Domain 2"/>
    <property type="match status" value="1"/>
</dbReference>
<dbReference type="Pfam" id="PF11838">
    <property type="entry name" value="ERAP1_C"/>
    <property type="match status" value="1"/>
</dbReference>
<dbReference type="KEGG" id="tpal:117640991"/>
<keyword evidence="12 20" id="KW-0482">Metalloprotease</keyword>
<name>A0A6P8ZIP5_THRPL</name>
<feature type="site" description="Transition state stabilizer" evidence="19">
    <location>
        <position position="478"/>
    </location>
</feature>
<feature type="binding site" evidence="18">
    <location>
        <position position="415"/>
    </location>
    <ligand>
        <name>Zn(2+)</name>
        <dbReference type="ChEBI" id="CHEBI:29105"/>
        <note>catalytic</note>
    </ligand>
</feature>
<evidence type="ECO:0000256" key="15">
    <source>
        <dbReference type="ARBA" id="ARBA00023180"/>
    </source>
</evidence>
<dbReference type="Gene3D" id="1.25.50.20">
    <property type="match status" value="1"/>
</dbReference>
<evidence type="ECO:0000256" key="3">
    <source>
        <dbReference type="ARBA" id="ARBA00010136"/>
    </source>
</evidence>
<dbReference type="InterPro" id="IPR001930">
    <property type="entry name" value="Peptidase_M1"/>
</dbReference>
<dbReference type="EC" id="3.4.11.-" evidence="20"/>
<dbReference type="InterPro" id="IPR014782">
    <property type="entry name" value="Peptidase_M1_dom"/>
</dbReference>
<dbReference type="FunFam" id="1.25.50.20:FF:000001">
    <property type="entry name" value="Aminopeptidase"/>
    <property type="match status" value="1"/>
</dbReference>
<evidence type="ECO:0000256" key="13">
    <source>
        <dbReference type="ARBA" id="ARBA00023136"/>
    </source>
</evidence>
<feature type="signal peptide" evidence="21">
    <location>
        <begin position="1"/>
        <end position="21"/>
    </location>
</feature>
<dbReference type="Proteomes" id="UP000515158">
    <property type="component" value="Unplaced"/>
</dbReference>
<evidence type="ECO:0000256" key="17">
    <source>
        <dbReference type="PIRSR" id="PIRSR634016-1"/>
    </source>
</evidence>
<protein>
    <recommendedName>
        <fullName evidence="20">Aminopeptidase</fullName>
        <ecNumber evidence="20">3.4.11.-</ecNumber>
    </recommendedName>
</protein>
<comment type="cofactor">
    <cofactor evidence="18 20">
        <name>Zn(2+)</name>
        <dbReference type="ChEBI" id="CHEBI:29105"/>
    </cofactor>
    <text evidence="18 20">Binds 1 zinc ion per subunit.</text>
</comment>
<evidence type="ECO:0000259" key="23">
    <source>
        <dbReference type="Pfam" id="PF11838"/>
    </source>
</evidence>
<evidence type="ECO:0000256" key="6">
    <source>
        <dbReference type="ARBA" id="ARBA00022622"/>
    </source>
</evidence>
<keyword evidence="13" id="KW-0472">Membrane</keyword>
<organism evidence="26">
    <name type="scientific">Thrips palmi</name>
    <name type="common">Melon thrips</name>
    <dbReference type="NCBI Taxonomy" id="161013"/>
    <lineage>
        <taxon>Eukaryota</taxon>
        <taxon>Metazoa</taxon>
        <taxon>Ecdysozoa</taxon>
        <taxon>Arthropoda</taxon>
        <taxon>Hexapoda</taxon>
        <taxon>Insecta</taxon>
        <taxon>Pterygota</taxon>
        <taxon>Neoptera</taxon>
        <taxon>Paraneoptera</taxon>
        <taxon>Thysanoptera</taxon>
        <taxon>Terebrantia</taxon>
        <taxon>Thripoidea</taxon>
        <taxon>Thripidae</taxon>
        <taxon>Thrips</taxon>
    </lineage>
</organism>
<keyword evidence="4 20" id="KW-0031">Aminopeptidase</keyword>
<evidence type="ECO:0000256" key="18">
    <source>
        <dbReference type="PIRSR" id="PIRSR634016-3"/>
    </source>
</evidence>